<evidence type="ECO:0000313" key="2">
    <source>
        <dbReference type="Proteomes" id="UP001165986"/>
    </source>
</evidence>
<dbReference type="InterPro" id="IPR009045">
    <property type="entry name" value="Zn_M74/Hedgehog-like"/>
</dbReference>
<organism evidence="1 2">
    <name type="scientific">Komarekiella delphini-convector SJRDD-AB1</name>
    <dbReference type="NCBI Taxonomy" id="2593771"/>
    <lineage>
        <taxon>Bacteria</taxon>
        <taxon>Bacillati</taxon>
        <taxon>Cyanobacteriota</taxon>
        <taxon>Cyanophyceae</taxon>
        <taxon>Nostocales</taxon>
        <taxon>Nostocaceae</taxon>
        <taxon>Komarekiella</taxon>
        <taxon>Komarekiella delphini-convector</taxon>
    </lineage>
</organism>
<gene>
    <name evidence="1" type="ORF">FNW02_33470</name>
</gene>
<sequence>MESQNLLLGQYLSLIDFCTCTNTYQKYINQINPFPTNSESIDALQNLCKHIVDPIIDHFGREQFQLTYGFCSKDLKHFLEQKDPVTGLKNGRVAPNLDQHMAHEVNRNEKYYCDRLGAACDFQIANVSSNKVVDWILDTGLPFDRLYYYSIERPIHISYGDGHSRSICTFTTSGTPTTKGIEAWVNLAKLKIE</sequence>
<comment type="caution">
    <text evidence="1">The sequence shown here is derived from an EMBL/GenBank/DDBJ whole genome shotgun (WGS) entry which is preliminary data.</text>
</comment>
<accession>A0AA40T424</accession>
<reference evidence="1" key="1">
    <citation type="submission" date="2019-07" db="EMBL/GenBank/DDBJ databases">
        <title>Toxilogical consequences of a new and cryptic species of cyanobacteria (Komarekiella delphini-convector) recovered from the epidermis of a bottlenose dolphin and 1500 ft. in the air.</title>
        <authorList>
            <person name="Brown A.O."/>
            <person name="Dvorak P."/>
            <person name="Villanueva C.D."/>
            <person name="Foss A.J."/>
            <person name="Garvey A.D."/>
            <person name="Gibson Q.A."/>
            <person name="Johansen J.R."/>
            <person name="Casamatta D.A."/>
        </authorList>
    </citation>
    <scope>NUCLEOTIDE SEQUENCE</scope>
    <source>
        <strain evidence="1">SJRDD-AB1</strain>
    </source>
</reference>
<name>A0AA40T424_9NOST</name>
<proteinExistence type="predicted"/>
<dbReference type="Proteomes" id="UP001165986">
    <property type="component" value="Unassembled WGS sequence"/>
</dbReference>
<keyword evidence="2" id="KW-1185">Reference proteome</keyword>
<evidence type="ECO:0000313" key="1">
    <source>
        <dbReference type="EMBL" id="MBD6620554.1"/>
    </source>
</evidence>
<evidence type="ECO:0008006" key="3">
    <source>
        <dbReference type="Google" id="ProtNLM"/>
    </source>
</evidence>
<dbReference type="SUPFAM" id="SSF55166">
    <property type="entry name" value="Hedgehog/DD-peptidase"/>
    <property type="match status" value="1"/>
</dbReference>
<dbReference type="EMBL" id="VJXY01000070">
    <property type="protein sequence ID" value="MBD6620554.1"/>
    <property type="molecule type" value="Genomic_DNA"/>
</dbReference>
<protein>
    <recommendedName>
        <fullName evidence="3">Peptidase M15A C-terminal domain-containing protein</fullName>
    </recommendedName>
</protein>
<dbReference type="Gene3D" id="3.30.1380.10">
    <property type="match status" value="1"/>
</dbReference>
<dbReference type="AlphaFoldDB" id="A0AA40T424"/>